<accession>A0AA37SYG9</accession>
<evidence type="ECO:0000313" key="13">
    <source>
        <dbReference type="Proteomes" id="UP001156601"/>
    </source>
</evidence>
<dbReference type="InterPro" id="IPR000983">
    <property type="entry name" value="Bac_GSPG_pilin"/>
</dbReference>
<evidence type="ECO:0000256" key="6">
    <source>
        <dbReference type="ARBA" id="ARBA00022519"/>
    </source>
</evidence>
<dbReference type="InterPro" id="IPR012902">
    <property type="entry name" value="N_methyl_site"/>
</dbReference>
<dbReference type="PRINTS" id="PR00813">
    <property type="entry name" value="BCTERIALGSPG"/>
</dbReference>
<reference evidence="12" key="2">
    <citation type="submission" date="2023-01" db="EMBL/GenBank/DDBJ databases">
        <title>Draft genome sequence of Agaribacter marinus strain NBRC 110023.</title>
        <authorList>
            <person name="Sun Q."/>
            <person name="Mori K."/>
        </authorList>
    </citation>
    <scope>NUCLEOTIDE SEQUENCE</scope>
    <source>
        <strain evidence="12">NBRC 110023</strain>
    </source>
</reference>
<keyword evidence="6" id="KW-0997">Cell inner membrane</keyword>
<keyword evidence="4" id="KW-1003">Cell membrane</keyword>
<comment type="caution">
    <text evidence="12">The sequence shown here is derived from an EMBL/GenBank/DDBJ whole genome shotgun (WGS) entry which is preliminary data.</text>
</comment>
<feature type="transmembrane region" description="Helical" evidence="10">
    <location>
        <begin position="12"/>
        <end position="33"/>
    </location>
</feature>
<protein>
    <recommendedName>
        <fullName evidence="3">Type II secretion system core protein G</fullName>
    </recommendedName>
</protein>
<dbReference type="AlphaFoldDB" id="A0AA37SYG9"/>
<sequence>MKIHRHKSKNTGFSIIELLVVLVILGLLAGIVGQQFIGKAESSKVPAAETQIKVLKMALQTYRLDVGAYPDELKYLNTKPSERNKYWAGPYLDDELPLDPWHNDYVYKRDASAPQGFYLYSKGADGQDGGDDLNADVGYVPQV</sequence>
<evidence type="ECO:0000256" key="2">
    <source>
        <dbReference type="ARBA" id="ARBA00009984"/>
    </source>
</evidence>
<dbReference type="NCBIfam" id="TIGR02532">
    <property type="entry name" value="IV_pilin_GFxxxE"/>
    <property type="match status" value="1"/>
</dbReference>
<dbReference type="InterPro" id="IPR010054">
    <property type="entry name" value="Type2_sec_GspG"/>
</dbReference>
<feature type="domain" description="Type II secretion system protein GspG C-terminal" evidence="11">
    <location>
        <begin position="36"/>
        <end position="138"/>
    </location>
</feature>
<evidence type="ECO:0000256" key="1">
    <source>
        <dbReference type="ARBA" id="ARBA00004377"/>
    </source>
</evidence>
<gene>
    <name evidence="12" type="ORF">GCM10007852_17820</name>
</gene>
<evidence type="ECO:0000256" key="5">
    <source>
        <dbReference type="ARBA" id="ARBA00022481"/>
    </source>
</evidence>
<dbReference type="InterPro" id="IPR045584">
    <property type="entry name" value="Pilin-like"/>
</dbReference>
<comment type="similarity">
    <text evidence="2">Belongs to the GSP G family.</text>
</comment>
<evidence type="ECO:0000256" key="3">
    <source>
        <dbReference type="ARBA" id="ARBA00020042"/>
    </source>
</evidence>
<proteinExistence type="inferred from homology"/>
<evidence type="ECO:0000256" key="4">
    <source>
        <dbReference type="ARBA" id="ARBA00022475"/>
    </source>
</evidence>
<name>A0AA37SYG9_9ALTE</name>
<organism evidence="12 13">
    <name type="scientific">Agaribacter marinus</name>
    <dbReference type="NCBI Taxonomy" id="1431249"/>
    <lineage>
        <taxon>Bacteria</taxon>
        <taxon>Pseudomonadati</taxon>
        <taxon>Pseudomonadota</taxon>
        <taxon>Gammaproteobacteria</taxon>
        <taxon>Alteromonadales</taxon>
        <taxon>Alteromonadaceae</taxon>
        <taxon>Agaribacter</taxon>
    </lineage>
</organism>
<keyword evidence="5" id="KW-0488">Methylation</keyword>
<comment type="subcellular location">
    <subcellularLocation>
        <location evidence="1">Cell inner membrane</location>
        <topology evidence="1">Single-pass membrane protein</topology>
    </subcellularLocation>
</comment>
<reference evidence="12" key="1">
    <citation type="journal article" date="2014" name="Int. J. Syst. Evol. Microbiol.">
        <title>Complete genome sequence of Corynebacterium casei LMG S-19264T (=DSM 44701T), isolated from a smear-ripened cheese.</title>
        <authorList>
            <consortium name="US DOE Joint Genome Institute (JGI-PGF)"/>
            <person name="Walter F."/>
            <person name="Albersmeier A."/>
            <person name="Kalinowski J."/>
            <person name="Ruckert C."/>
        </authorList>
    </citation>
    <scope>NUCLEOTIDE SEQUENCE</scope>
    <source>
        <strain evidence="12">NBRC 110023</strain>
    </source>
</reference>
<dbReference type="GO" id="GO:0015627">
    <property type="term" value="C:type II protein secretion system complex"/>
    <property type="evidence" value="ECO:0007669"/>
    <property type="project" value="InterPro"/>
</dbReference>
<dbReference type="Gene3D" id="3.30.700.10">
    <property type="entry name" value="Glycoprotein, Type 4 Pilin"/>
    <property type="match status" value="1"/>
</dbReference>
<dbReference type="Pfam" id="PF07963">
    <property type="entry name" value="N_methyl"/>
    <property type="match status" value="1"/>
</dbReference>
<evidence type="ECO:0000313" key="12">
    <source>
        <dbReference type="EMBL" id="GLR70874.1"/>
    </source>
</evidence>
<evidence type="ECO:0000259" key="11">
    <source>
        <dbReference type="Pfam" id="PF08334"/>
    </source>
</evidence>
<dbReference type="Pfam" id="PF08334">
    <property type="entry name" value="T2SSG"/>
    <property type="match status" value="1"/>
</dbReference>
<keyword evidence="13" id="KW-1185">Reference proteome</keyword>
<dbReference type="SUPFAM" id="SSF54523">
    <property type="entry name" value="Pili subunits"/>
    <property type="match status" value="1"/>
</dbReference>
<dbReference type="GO" id="GO:0005886">
    <property type="term" value="C:plasma membrane"/>
    <property type="evidence" value="ECO:0007669"/>
    <property type="project" value="UniProtKB-SubCell"/>
</dbReference>
<dbReference type="EMBL" id="BSOT01000005">
    <property type="protein sequence ID" value="GLR70874.1"/>
    <property type="molecule type" value="Genomic_DNA"/>
</dbReference>
<dbReference type="NCBIfam" id="TIGR01710">
    <property type="entry name" value="typeII_sec_gspG"/>
    <property type="match status" value="1"/>
</dbReference>
<evidence type="ECO:0000256" key="7">
    <source>
        <dbReference type="ARBA" id="ARBA00022692"/>
    </source>
</evidence>
<evidence type="ECO:0000256" key="9">
    <source>
        <dbReference type="ARBA" id="ARBA00023136"/>
    </source>
</evidence>
<dbReference type="Proteomes" id="UP001156601">
    <property type="component" value="Unassembled WGS sequence"/>
</dbReference>
<keyword evidence="7 10" id="KW-0812">Transmembrane</keyword>
<dbReference type="GO" id="GO:0015628">
    <property type="term" value="P:protein secretion by the type II secretion system"/>
    <property type="evidence" value="ECO:0007669"/>
    <property type="project" value="InterPro"/>
</dbReference>
<keyword evidence="9 10" id="KW-0472">Membrane</keyword>
<keyword evidence="8 10" id="KW-1133">Transmembrane helix</keyword>
<evidence type="ECO:0000256" key="8">
    <source>
        <dbReference type="ARBA" id="ARBA00022989"/>
    </source>
</evidence>
<dbReference type="InterPro" id="IPR013545">
    <property type="entry name" value="T2SS_protein-GspG_C"/>
</dbReference>
<dbReference type="RefSeq" id="WP_284217152.1">
    <property type="nucleotide sequence ID" value="NZ_BSOT01000005.1"/>
</dbReference>
<evidence type="ECO:0000256" key="10">
    <source>
        <dbReference type="SAM" id="Phobius"/>
    </source>
</evidence>